<evidence type="ECO:0000259" key="2">
    <source>
        <dbReference type="Pfam" id="PF03551"/>
    </source>
</evidence>
<proteinExistence type="predicted"/>
<evidence type="ECO:0000313" key="3">
    <source>
        <dbReference type="EMBL" id="MDT0349867.1"/>
    </source>
</evidence>
<dbReference type="InterPro" id="IPR036390">
    <property type="entry name" value="WH_DNA-bd_sf"/>
</dbReference>
<dbReference type="Proteomes" id="UP001183202">
    <property type="component" value="Unassembled WGS sequence"/>
</dbReference>
<name>A0ABU2N7E8_9PSEU</name>
<protein>
    <submittedName>
        <fullName evidence="3">PadR family transcriptional regulator</fullName>
    </submittedName>
</protein>
<dbReference type="Pfam" id="PF03551">
    <property type="entry name" value="PadR"/>
    <property type="match status" value="1"/>
</dbReference>
<gene>
    <name evidence="3" type="ORF">RM445_10075</name>
</gene>
<dbReference type="SUPFAM" id="SSF46785">
    <property type="entry name" value="Winged helix' DNA-binding domain"/>
    <property type="match status" value="1"/>
</dbReference>
<dbReference type="InterPro" id="IPR036388">
    <property type="entry name" value="WH-like_DNA-bd_sf"/>
</dbReference>
<dbReference type="EMBL" id="JAVREJ010000005">
    <property type="protein sequence ID" value="MDT0349867.1"/>
    <property type="molecule type" value="Genomic_DNA"/>
</dbReference>
<feature type="compositionally biased region" description="Gly residues" evidence="1">
    <location>
        <begin position="31"/>
        <end position="42"/>
    </location>
</feature>
<evidence type="ECO:0000313" key="4">
    <source>
        <dbReference type="Proteomes" id="UP001183202"/>
    </source>
</evidence>
<comment type="caution">
    <text evidence="3">The sequence shown here is derived from an EMBL/GenBank/DDBJ whole genome shotgun (WGS) entry which is preliminary data.</text>
</comment>
<keyword evidence="4" id="KW-1185">Reference proteome</keyword>
<dbReference type="PANTHER" id="PTHR43252">
    <property type="entry name" value="TRANSCRIPTIONAL REGULATOR YQJI"/>
    <property type="match status" value="1"/>
</dbReference>
<feature type="compositionally biased region" description="Basic residues" evidence="1">
    <location>
        <begin position="18"/>
        <end position="29"/>
    </location>
</feature>
<dbReference type="Gene3D" id="1.10.10.10">
    <property type="entry name" value="Winged helix-like DNA-binding domain superfamily/Winged helix DNA-binding domain"/>
    <property type="match status" value="1"/>
</dbReference>
<accession>A0ABU2N7E8</accession>
<reference evidence="4" key="1">
    <citation type="submission" date="2023-07" db="EMBL/GenBank/DDBJ databases">
        <title>30 novel species of actinomycetes from the DSMZ collection.</title>
        <authorList>
            <person name="Nouioui I."/>
        </authorList>
    </citation>
    <scope>NUCLEOTIDE SEQUENCE [LARGE SCALE GENOMIC DNA]</scope>
    <source>
        <strain evidence="4">DSM 45834</strain>
    </source>
</reference>
<feature type="domain" description="Transcription regulator PadR N-terminal" evidence="2">
    <location>
        <begin position="69"/>
        <end position="137"/>
    </location>
</feature>
<dbReference type="InterPro" id="IPR005149">
    <property type="entry name" value="Tscrpt_reg_PadR_N"/>
</dbReference>
<dbReference type="RefSeq" id="WP_311555899.1">
    <property type="nucleotide sequence ID" value="NZ_JAVREJ010000005.1"/>
</dbReference>
<sequence length="204" mass="21813">MGPPPEPPEDPAEEMGRGRGRGGPFRRRMAGGFGPGGPGFGPGGPPRGFPGRGGRRGRRTPRGDVRSAVLALVAEQPRHGYEIIQEIGERSGGVWRPSPGSIYPTVSQLEDEGLVRIEKVEGRRVIHLTEAGTRHVEEHRAELDAVWEAVGRDVDDDAAALWEQLSQLHAAAHQVMSAGTSEQIAAAGGALAEARKTIYRLLAE</sequence>
<evidence type="ECO:0000256" key="1">
    <source>
        <dbReference type="SAM" id="MobiDB-lite"/>
    </source>
</evidence>
<feature type="region of interest" description="Disordered" evidence="1">
    <location>
        <begin position="1"/>
        <end position="63"/>
    </location>
</feature>
<organism evidence="3 4">
    <name type="scientific">Pseudonocardia charpentierae</name>
    <dbReference type="NCBI Taxonomy" id="3075545"/>
    <lineage>
        <taxon>Bacteria</taxon>
        <taxon>Bacillati</taxon>
        <taxon>Actinomycetota</taxon>
        <taxon>Actinomycetes</taxon>
        <taxon>Pseudonocardiales</taxon>
        <taxon>Pseudonocardiaceae</taxon>
        <taxon>Pseudonocardia</taxon>
    </lineage>
</organism>
<dbReference type="PANTHER" id="PTHR43252:SF2">
    <property type="entry name" value="TRANSCRIPTION REGULATOR, PADR-LIKE FAMILY"/>
    <property type="match status" value="1"/>
</dbReference>